<evidence type="ECO:0000313" key="1">
    <source>
        <dbReference type="EMBL" id="MFM2486212.1"/>
    </source>
</evidence>
<name>A0ABW9G938_9GAMM</name>
<accession>A0ABW9G938</accession>
<protein>
    <submittedName>
        <fullName evidence="1">Uncharacterized protein</fullName>
    </submittedName>
</protein>
<dbReference type="InterPro" id="IPR046350">
    <property type="entry name" value="Cystatin_sf"/>
</dbReference>
<organism evidence="1 2">
    <name type="scientific">Celerinatantimonas yamalensis</name>
    <dbReference type="NCBI Taxonomy" id="559956"/>
    <lineage>
        <taxon>Bacteria</taxon>
        <taxon>Pseudomonadati</taxon>
        <taxon>Pseudomonadota</taxon>
        <taxon>Gammaproteobacteria</taxon>
        <taxon>Celerinatantimonadaceae</taxon>
        <taxon>Celerinatantimonas</taxon>
    </lineage>
</organism>
<comment type="caution">
    <text evidence="1">The sequence shown here is derived from an EMBL/GenBank/DDBJ whole genome shotgun (WGS) entry which is preliminary data.</text>
</comment>
<keyword evidence="2" id="KW-1185">Reference proteome</keyword>
<dbReference type="EMBL" id="JBEQCT010000007">
    <property type="protein sequence ID" value="MFM2486212.1"/>
    <property type="molecule type" value="Genomic_DNA"/>
</dbReference>
<gene>
    <name evidence="1" type="ORF">ABUE30_14270</name>
</gene>
<dbReference type="Proteomes" id="UP001629953">
    <property type="component" value="Unassembled WGS sequence"/>
</dbReference>
<proteinExistence type="predicted"/>
<sequence>MGAQLLGGWSVFRSLDSEDKEVFTKAMKGFTGVDYSPIAVATQVVEGTNFAFFCNAKGVYPEATVFPAIIHIYRNLQNEVGITHIQRLNY</sequence>
<reference evidence="1 2" key="1">
    <citation type="journal article" date="2013" name="Int. J. Syst. Evol. Microbiol.">
        <title>Celerinatantimonas yamalensis sp. nov., a cold-adapted diazotrophic bacterium from a cold permafrost brine.</title>
        <authorList>
            <person name="Shcherbakova V."/>
            <person name="Chuvilskaya N."/>
            <person name="Rivkina E."/>
            <person name="Demidov N."/>
            <person name="Uchaeva V."/>
            <person name="Suetin S."/>
            <person name="Suzina N."/>
            <person name="Gilichinsky D."/>
        </authorList>
    </citation>
    <scope>NUCLEOTIDE SEQUENCE [LARGE SCALE GENOMIC DNA]</scope>
    <source>
        <strain evidence="1 2">C7</strain>
    </source>
</reference>
<evidence type="ECO:0000313" key="2">
    <source>
        <dbReference type="Proteomes" id="UP001629953"/>
    </source>
</evidence>
<dbReference type="RefSeq" id="WP_408624497.1">
    <property type="nucleotide sequence ID" value="NZ_JBEQCT010000007.1"/>
</dbReference>
<dbReference type="SUPFAM" id="SSF54403">
    <property type="entry name" value="Cystatin/monellin"/>
    <property type="match status" value="1"/>
</dbReference>